<dbReference type="Proteomes" id="UP000541444">
    <property type="component" value="Unassembled WGS sequence"/>
</dbReference>
<dbReference type="OrthoDB" id="1927690at2759"/>
<name>A0A7J7NHK0_9MAGN</name>
<keyword evidence="2" id="KW-1185">Reference proteome</keyword>
<dbReference type="EMBL" id="JACGCM010000792">
    <property type="protein sequence ID" value="KAF6166368.1"/>
    <property type="molecule type" value="Genomic_DNA"/>
</dbReference>
<accession>A0A7J7NHK0</accession>
<evidence type="ECO:0000313" key="1">
    <source>
        <dbReference type="EMBL" id="KAF6166368.1"/>
    </source>
</evidence>
<proteinExistence type="predicted"/>
<comment type="caution">
    <text evidence="1">The sequence shown here is derived from an EMBL/GenBank/DDBJ whole genome shotgun (WGS) entry which is preliminary data.</text>
</comment>
<gene>
    <name evidence="1" type="ORF">GIB67_034919</name>
</gene>
<dbReference type="PANTHER" id="PTHR36037">
    <property type="entry name" value="RNA-DIRECTED DNA POLYMERASE (REVERSE TRANSCRIPTASE)-RELATED FAMILY PROTEIN"/>
    <property type="match status" value="1"/>
</dbReference>
<evidence type="ECO:0000313" key="2">
    <source>
        <dbReference type="Proteomes" id="UP000541444"/>
    </source>
</evidence>
<dbReference type="AlphaFoldDB" id="A0A7J7NHK0"/>
<dbReference type="PANTHER" id="PTHR36037:SF1">
    <property type="entry name" value="RNA-DIRECTED DNA POLYMERASE (REVERSE TRANSCRIPTASE)-RELATED FAMILY PROTEIN"/>
    <property type="match status" value="1"/>
</dbReference>
<organism evidence="1 2">
    <name type="scientific">Kingdonia uniflora</name>
    <dbReference type="NCBI Taxonomy" id="39325"/>
    <lineage>
        <taxon>Eukaryota</taxon>
        <taxon>Viridiplantae</taxon>
        <taxon>Streptophyta</taxon>
        <taxon>Embryophyta</taxon>
        <taxon>Tracheophyta</taxon>
        <taxon>Spermatophyta</taxon>
        <taxon>Magnoliopsida</taxon>
        <taxon>Ranunculales</taxon>
        <taxon>Circaeasteraceae</taxon>
        <taxon>Kingdonia</taxon>
    </lineage>
</organism>
<reference evidence="1 2" key="1">
    <citation type="journal article" date="2020" name="IScience">
        <title>Genome Sequencing of the Endangered Kingdonia uniflora (Circaeasteraceae, Ranunculales) Reveals Potential Mechanisms of Evolutionary Specialization.</title>
        <authorList>
            <person name="Sun Y."/>
            <person name="Deng T."/>
            <person name="Zhang A."/>
            <person name="Moore M.J."/>
            <person name="Landis J.B."/>
            <person name="Lin N."/>
            <person name="Zhang H."/>
            <person name="Zhang X."/>
            <person name="Huang J."/>
            <person name="Zhang X."/>
            <person name="Sun H."/>
            <person name="Wang H."/>
        </authorList>
    </citation>
    <scope>NUCLEOTIDE SEQUENCE [LARGE SCALE GENOMIC DNA]</scope>
    <source>
        <strain evidence="1">TB1705</strain>
        <tissue evidence="1">Leaf</tissue>
    </source>
</reference>
<protein>
    <submittedName>
        <fullName evidence="1">Uncharacterized protein</fullName>
    </submittedName>
</protein>
<sequence>METLDLETIHRRIEELSETFQSSNEAESHNELRDFILNLDSRIKQIDVEFGELGNDELDAYLERSREVFHSFQAESLKISEEVQLLQKTYTEDSILLERDLEGLKYSLEFTKSQALGQLETTLCDQSSTRSQGSLMTTHKDCNFEVLGLDHEIEISKATLGSLQHLHSLSKRINAIEWIQDAMTGLKIIEFGGNCIRLSLTTFIPTLEDLLGSQKVEYAKAPFALNHELLIEVMDETMELKNAELFPNDVFIGEIVDAAKLRQFSPSLSVSETRSSIEWLVRQVQQRFILCTLRRSLVKNANNSRHSYEYFDKDEIIAVHMVGGIDVFIKIPQCWPILDSALKLFSLKSSDNCSKEISLSFLCNVEELVNSLDIQIQKNLTKFVSAIEEILKQQMRSQILSNTIPQRSLRISTRFNVQMLHKS</sequence>